<dbReference type="KEGG" id="smav:CFF01_05305"/>
<sequence>MLVKWWQAYVAWCDRMGLTPENQRCCAPKLSEPDLVSTKQSKAEAEAKSAGTEALNDDAKP</sequence>
<evidence type="ECO:0000313" key="2">
    <source>
        <dbReference type="EMBL" id="ASJ96043.1"/>
    </source>
</evidence>
<evidence type="ECO:0008006" key="4">
    <source>
        <dbReference type="Google" id="ProtNLM"/>
    </source>
</evidence>
<evidence type="ECO:0000256" key="1">
    <source>
        <dbReference type="SAM" id="MobiDB-lite"/>
    </source>
</evidence>
<dbReference type="RefSeq" id="WP_088904103.1">
    <property type="nucleotide sequence ID" value="NZ_CP022272.1"/>
</dbReference>
<proteinExistence type="predicted"/>
<reference evidence="2 3" key="1">
    <citation type="submission" date="2017-06" db="EMBL/GenBank/DDBJ databases">
        <title>Complete genome sequence of Shewanella marisflavi EP1 associated with anaerobic 2,4-dinitrotoluene reduction and salt tolerance.</title>
        <authorList>
            <person name="Huang J."/>
        </authorList>
    </citation>
    <scope>NUCLEOTIDE SEQUENCE [LARGE SCALE GENOMIC DNA]</scope>
    <source>
        <strain evidence="2 3">EP1</strain>
    </source>
</reference>
<protein>
    <recommendedName>
        <fullName evidence="4">DUF5363 family protein</fullName>
    </recommendedName>
</protein>
<organism evidence="2 3">
    <name type="scientific">Shewanella marisflavi</name>
    <dbReference type="NCBI Taxonomy" id="260364"/>
    <lineage>
        <taxon>Bacteria</taxon>
        <taxon>Pseudomonadati</taxon>
        <taxon>Pseudomonadota</taxon>
        <taxon>Gammaproteobacteria</taxon>
        <taxon>Alteromonadales</taxon>
        <taxon>Shewanellaceae</taxon>
        <taxon>Shewanella</taxon>
    </lineage>
</organism>
<evidence type="ECO:0000313" key="3">
    <source>
        <dbReference type="Proteomes" id="UP000198233"/>
    </source>
</evidence>
<dbReference type="Proteomes" id="UP000198233">
    <property type="component" value="Chromosome"/>
</dbReference>
<feature type="region of interest" description="Disordered" evidence="1">
    <location>
        <begin position="36"/>
        <end position="61"/>
    </location>
</feature>
<gene>
    <name evidence="2" type="ORF">CFF01_05305</name>
</gene>
<dbReference type="AlphaFoldDB" id="A0AAC9TY68"/>
<name>A0AAC9TY68_9GAMM</name>
<accession>A0AAC9TY68</accession>
<dbReference type="EMBL" id="CP022272">
    <property type="protein sequence ID" value="ASJ96043.1"/>
    <property type="molecule type" value="Genomic_DNA"/>
</dbReference>